<dbReference type="NCBIfam" id="NF040903">
    <property type="entry name" value="GguC"/>
    <property type="match status" value="1"/>
</dbReference>
<dbReference type="InterPro" id="IPR036663">
    <property type="entry name" value="Fumarylacetoacetase_C_sf"/>
</dbReference>
<dbReference type="InterPro" id="IPR009645">
    <property type="entry name" value="GguC"/>
</dbReference>
<evidence type="ECO:0000313" key="1">
    <source>
        <dbReference type="EMBL" id="XCH23645.1"/>
    </source>
</evidence>
<organism evidence="1">
    <name type="scientific">Dyadobacter sp. 676</name>
    <dbReference type="NCBI Taxonomy" id="3088362"/>
    <lineage>
        <taxon>Bacteria</taxon>
        <taxon>Pseudomonadati</taxon>
        <taxon>Bacteroidota</taxon>
        <taxon>Cytophagia</taxon>
        <taxon>Cytophagales</taxon>
        <taxon>Spirosomataceae</taxon>
        <taxon>Dyadobacter</taxon>
    </lineage>
</organism>
<dbReference type="RefSeq" id="WP_353718969.1">
    <property type="nucleotide sequence ID" value="NZ_CP159289.1"/>
</dbReference>
<reference evidence="1" key="1">
    <citation type="submission" date="2024-06" db="EMBL/GenBank/DDBJ databases">
        <title>Sequencing and assembly of the genome of Dyadobacter sp. strain 676, a symbiont of Cyamopsis tetragonoloba.</title>
        <authorList>
            <person name="Guro P."/>
            <person name="Sazanova A."/>
            <person name="Kuznetsova I."/>
            <person name="Belimov A."/>
            <person name="Safronova V."/>
        </authorList>
    </citation>
    <scope>NUCLEOTIDE SEQUENCE</scope>
    <source>
        <strain evidence="1">676</strain>
    </source>
</reference>
<dbReference type="AlphaFoldDB" id="A0AAU8FGK4"/>
<dbReference type="GO" id="GO:0003824">
    <property type="term" value="F:catalytic activity"/>
    <property type="evidence" value="ECO:0007669"/>
    <property type="project" value="InterPro"/>
</dbReference>
<dbReference type="Gene3D" id="3.90.850.10">
    <property type="entry name" value="Fumarylacetoacetase-like, C-terminal domain"/>
    <property type="match status" value="1"/>
</dbReference>
<accession>A0AAU8FGK4</accession>
<sequence>MQNITRVVQISHPQHGRALATVEEPSLVLLKGVKSIYEAALAAIDRKKPLAELLLAARSDAKLHYDEVYDGSHEWKLLPAFDCPGDPFRCLVAGTGLTHKNSALNRQAMHAAAEGSKPTDSITMYEWGVQNGFPAPGQIGVQPEWFYKGNGSVLRAHCQTLEVPEFGDDGGEEPEIAGIYIVDRQGTPHRIGFATGNEFSDHVMEKKNYLYLAPSKLRQCAIGPELVIGGDFRDISGHVQVSAGGHVKWSADIRTGEQNMAHSLENLEYHHFKYPGHRLPLQAHVHFFGADAFSFGSKLLLEHGDLMTVHWEGQGRALQNRLSVSSDNPVLTPLSRL</sequence>
<protein>
    <submittedName>
        <fullName evidence="1">AraD1 family protein</fullName>
    </submittedName>
</protein>
<gene>
    <name evidence="1" type="primary">araD1</name>
    <name evidence="1" type="ORF">ABV298_25580</name>
</gene>
<name>A0AAU8FGK4_9BACT</name>
<dbReference type="SUPFAM" id="SSF56529">
    <property type="entry name" value="FAH"/>
    <property type="match status" value="1"/>
</dbReference>
<dbReference type="EMBL" id="CP159289">
    <property type="protein sequence ID" value="XCH23645.1"/>
    <property type="molecule type" value="Genomic_DNA"/>
</dbReference>
<proteinExistence type="predicted"/>